<evidence type="ECO:0000256" key="14">
    <source>
        <dbReference type="SAM" id="SignalP"/>
    </source>
</evidence>
<keyword evidence="3" id="KW-0575">Peroxidase</keyword>
<evidence type="ECO:0000256" key="13">
    <source>
        <dbReference type="RuleBase" id="RU004241"/>
    </source>
</evidence>
<keyword evidence="5 10" id="KW-0479">Metal-binding</keyword>
<dbReference type="GO" id="GO:0006950">
    <property type="term" value="P:response to stress"/>
    <property type="evidence" value="ECO:0000318"/>
    <property type="project" value="GO_Central"/>
</dbReference>
<feature type="binding site" evidence="10">
    <location>
        <position position="73"/>
    </location>
    <ligand>
        <name>Ca(2+)</name>
        <dbReference type="ChEBI" id="CHEBI:29108"/>
        <label>1</label>
    </ligand>
</feature>
<evidence type="ECO:0000313" key="16">
    <source>
        <dbReference type="EnsemblPlants" id="Pp3c24_17400V3.1"/>
    </source>
</evidence>
<protein>
    <recommendedName>
        <fullName evidence="15">Plant heme peroxidase family profile domain-containing protein</fullName>
    </recommendedName>
</protein>
<evidence type="ECO:0000256" key="6">
    <source>
        <dbReference type="ARBA" id="ARBA00023002"/>
    </source>
</evidence>
<dbReference type="Proteomes" id="UP000006727">
    <property type="component" value="Chromosome 24"/>
</dbReference>
<dbReference type="GO" id="GO:0020037">
    <property type="term" value="F:heme binding"/>
    <property type="evidence" value="ECO:0007669"/>
    <property type="project" value="InterPro"/>
</dbReference>
<evidence type="ECO:0000256" key="7">
    <source>
        <dbReference type="ARBA" id="ARBA00023004"/>
    </source>
</evidence>
<dbReference type="EnsemblPlants" id="Pp3c24_17400V3.1">
    <property type="protein sequence ID" value="Pp3c24_17400V3.1"/>
    <property type="gene ID" value="Pp3c24_17400"/>
</dbReference>
<dbReference type="SUPFAM" id="SSF48113">
    <property type="entry name" value="Heme-dependent peroxidases"/>
    <property type="match status" value="1"/>
</dbReference>
<dbReference type="PRINTS" id="PR00458">
    <property type="entry name" value="PEROXIDASE"/>
</dbReference>
<feature type="site" description="Transition state stabilizer" evidence="11">
    <location>
        <position position="63"/>
    </location>
</feature>
<evidence type="ECO:0000256" key="10">
    <source>
        <dbReference type="PIRSR" id="PIRSR600823-3"/>
    </source>
</evidence>
<feature type="binding site" evidence="10">
    <location>
        <position position="71"/>
    </location>
    <ligand>
        <name>Ca(2+)</name>
        <dbReference type="ChEBI" id="CHEBI:29108"/>
        <label>1</label>
    </ligand>
</feature>
<evidence type="ECO:0000256" key="1">
    <source>
        <dbReference type="ARBA" id="ARBA00000189"/>
    </source>
</evidence>
<feature type="disulfide bond" evidence="12">
    <location>
        <begin position="69"/>
        <end position="74"/>
    </location>
</feature>
<dbReference type="GO" id="GO:0046872">
    <property type="term" value="F:metal ion binding"/>
    <property type="evidence" value="ECO:0007669"/>
    <property type="project" value="UniProtKB-KW"/>
</dbReference>
<dbReference type="Pfam" id="PF00141">
    <property type="entry name" value="peroxidase"/>
    <property type="match status" value="1"/>
</dbReference>
<feature type="binding site" evidence="9">
    <location>
        <position position="158"/>
    </location>
    <ligand>
        <name>substrate</name>
    </ligand>
</feature>
<dbReference type="GO" id="GO:0006979">
    <property type="term" value="P:response to oxidative stress"/>
    <property type="evidence" value="ECO:0007669"/>
    <property type="project" value="InterPro"/>
</dbReference>
<dbReference type="Gramene" id="Pp3c24_17400V3.1">
    <property type="protein sequence ID" value="Pp3c24_17400V3.1"/>
    <property type="gene ID" value="Pp3c24_17400"/>
</dbReference>
<evidence type="ECO:0000256" key="5">
    <source>
        <dbReference type="ARBA" id="ARBA00022723"/>
    </source>
</evidence>
<feature type="disulfide bond" evidence="12">
    <location>
        <begin position="37"/>
        <end position="110"/>
    </location>
</feature>
<comment type="cofactor">
    <cofactor evidence="2">
        <name>heme b</name>
        <dbReference type="ChEBI" id="CHEBI:60344"/>
    </cofactor>
</comment>
<dbReference type="InterPro" id="IPR019794">
    <property type="entry name" value="Peroxidases_AS"/>
</dbReference>
<feature type="chain" id="PRO_5029798521" description="Plant heme peroxidase family profile domain-containing protein" evidence="14">
    <location>
        <begin position="27"/>
        <end position="229"/>
    </location>
</feature>
<dbReference type="InterPro" id="IPR000823">
    <property type="entry name" value="Peroxidase_pln"/>
</dbReference>
<keyword evidence="14" id="KW-0732">Signal</keyword>
<accession>A0A7I4CVE5</accession>
<feature type="binding site" evidence="10">
    <location>
        <position position="68"/>
    </location>
    <ligand>
        <name>Ca(2+)</name>
        <dbReference type="ChEBI" id="CHEBI:29108"/>
        <label>1</label>
    </ligand>
</feature>
<comment type="catalytic activity">
    <reaction evidence="1">
        <text>2 a phenolic donor + H2O2 = 2 a phenolic radical donor + 2 H2O</text>
        <dbReference type="Rhea" id="RHEA:56136"/>
        <dbReference type="ChEBI" id="CHEBI:15377"/>
        <dbReference type="ChEBI" id="CHEBI:16240"/>
        <dbReference type="ChEBI" id="CHEBI:139520"/>
        <dbReference type="ChEBI" id="CHEBI:139521"/>
        <dbReference type="EC" id="1.11.1.7"/>
    </reaction>
</comment>
<evidence type="ECO:0000256" key="4">
    <source>
        <dbReference type="ARBA" id="ARBA00022617"/>
    </source>
</evidence>
<dbReference type="InParanoid" id="A0A7I4CVE5"/>
<comment type="cofactor">
    <cofactor evidence="10">
        <name>Ca(2+)</name>
        <dbReference type="ChEBI" id="CHEBI:29108"/>
    </cofactor>
    <text evidence="10">Binds 2 calcium ions per subunit.</text>
</comment>
<dbReference type="GO" id="GO:0009505">
    <property type="term" value="C:plant-type cell wall"/>
    <property type="evidence" value="ECO:0000318"/>
    <property type="project" value="GO_Central"/>
</dbReference>
<dbReference type="Gene3D" id="1.10.420.10">
    <property type="entry name" value="Peroxidase, domain 2"/>
    <property type="match status" value="1"/>
</dbReference>
<dbReference type="Gene3D" id="1.10.520.10">
    <property type="match status" value="1"/>
</dbReference>
<organism evidence="16 17">
    <name type="scientific">Physcomitrium patens</name>
    <name type="common">Spreading-leaved earth moss</name>
    <name type="synonym">Physcomitrella patens</name>
    <dbReference type="NCBI Taxonomy" id="3218"/>
    <lineage>
        <taxon>Eukaryota</taxon>
        <taxon>Viridiplantae</taxon>
        <taxon>Streptophyta</taxon>
        <taxon>Embryophyta</taxon>
        <taxon>Bryophyta</taxon>
        <taxon>Bryophytina</taxon>
        <taxon>Bryopsida</taxon>
        <taxon>Funariidae</taxon>
        <taxon>Funariales</taxon>
        <taxon>Funariaceae</taxon>
        <taxon>Physcomitrium</taxon>
    </lineage>
</organism>
<feature type="active site" description="Proton acceptor" evidence="8">
    <location>
        <position position="67"/>
    </location>
</feature>
<dbReference type="EMBL" id="ABEU02000024">
    <property type="status" value="NOT_ANNOTATED_CDS"/>
    <property type="molecule type" value="Genomic_DNA"/>
</dbReference>
<dbReference type="PANTHER" id="PTHR31235">
    <property type="entry name" value="PEROXIDASE 25-RELATED"/>
    <property type="match status" value="1"/>
</dbReference>
<keyword evidence="6" id="KW-0560">Oxidoreductase</keyword>
<reference evidence="16 17" key="1">
    <citation type="journal article" date="2008" name="Science">
        <title>The Physcomitrella genome reveals evolutionary insights into the conquest of land by plants.</title>
        <authorList>
            <person name="Rensing S."/>
            <person name="Lang D."/>
            <person name="Zimmer A."/>
            <person name="Terry A."/>
            <person name="Salamov A."/>
            <person name="Shapiro H."/>
            <person name="Nishiyama T."/>
            <person name="Perroud P.-F."/>
            <person name="Lindquist E."/>
            <person name="Kamisugi Y."/>
            <person name="Tanahashi T."/>
            <person name="Sakakibara K."/>
            <person name="Fujita T."/>
            <person name="Oishi K."/>
            <person name="Shin-I T."/>
            <person name="Kuroki Y."/>
            <person name="Toyoda A."/>
            <person name="Suzuki Y."/>
            <person name="Hashimoto A."/>
            <person name="Yamaguchi K."/>
            <person name="Sugano A."/>
            <person name="Kohara Y."/>
            <person name="Fujiyama A."/>
            <person name="Anterola A."/>
            <person name="Aoki S."/>
            <person name="Ashton N."/>
            <person name="Barbazuk W.B."/>
            <person name="Barker E."/>
            <person name="Bennetzen J."/>
            <person name="Bezanilla M."/>
            <person name="Blankenship R."/>
            <person name="Cho S.H."/>
            <person name="Dutcher S."/>
            <person name="Estelle M."/>
            <person name="Fawcett J.A."/>
            <person name="Gundlach H."/>
            <person name="Hanada K."/>
            <person name="Heyl A."/>
            <person name="Hicks K.A."/>
            <person name="Hugh J."/>
            <person name="Lohr M."/>
            <person name="Mayer K."/>
            <person name="Melkozernov A."/>
            <person name="Murata T."/>
            <person name="Nelson D."/>
            <person name="Pils B."/>
            <person name="Prigge M."/>
            <person name="Reiss B."/>
            <person name="Renner T."/>
            <person name="Rombauts S."/>
            <person name="Rushton P."/>
            <person name="Sanderfoot A."/>
            <person name="Schween G."/>
            <person name="Shiu S.-H."/>
            <person name="Stueber K."/>
            <person name="Theodoulou F.L."/>
            <person name="Tu H."/>
            <person name="Van de Peer Y."/>
            <person name="Verrier P.J."/>
            <person name="Waters E."/>
            <person name="Wood A."/>
            <person name="Yang L."/>
            <person name="Cove D."/>
            <person name="Cuming A."/>
            <person name="Hasebe M."/>
            <person name="Lucas S."/>
            <person name="Mishler D.B."/>
            <person name="Reski R."/>
            <person name="Grigoriev I."/>
            <person name="Quatrano R.S."/>
            <person name="Boore J.L."/>
        </authorList>
    </citation>
    <scope>NUCLEOTIDE SEQUENCE [LARGE SCALE GENOMIC DNA]</scope>
    <source>
        <strain evidence="16 17">cv. Gransden 2004</strain>
    </source>
</reference>
<dbReference type="InterPro" id="IPR010255">
    <property type="entry name" value="Haem_peroxidase_sf"/>
</dbReference>
<dbReference type="PRINTS" id="PR00461">
    <property type="entry name" value="PLPEROXIDASE"/>
</dbReference>
<dbReference type="InterPro" id="IPR002016">
    <property type="entry name" value="Haem_peroxidase"/>
</dbReference>
<keyword evidence="10" id="KW-0106">Calcium</keyword>
<feature type="signal peptide" evidence="14">
    <location>
        <begin position="1"/>
        <end position="26"/>
    </location>
</feature>
<evidence type="ECO:0000256" key="2">
    <source>
        <dbReference type="ARBA" id="ARBA00001970"/>
    </source>
</evidence>
<feature type="binding site" evidence="10">
    <location>
        <position position="77"/>
    </location>
    <ligand>
        <name>Ca(2+)</name>
        <dbReference type="ChEBI" id="CHEBI:29108"/>
        <label>1</label>
    </ligand>
</feature>
<name>A0A7I4CVE5_PHYPA</name>
<dbReference type="GO" id="GO:0004601">
    <property type="term" value="F:peroxidase activity"/>
    <property type="evidence" value="ECO:0000318"/>
    <property type="project" value="GO_Central"/>
</dbReference>
<evidence type="ECO:0000256" key="9">
    <source>
        <dbReference type="PIRSR" id="PIRSR600823-2"/>
    </source>
</evidence>
<keyword evidence="17" id="KW-1185">Reference proteome</keyword>
<feature type="binding site" evidence="10">
    <location>
        <position position="75"/>
    </location>
    <ligand>
        <name>Ca(2+)</name>
        <dbReference type="ChEBI" id="CHEBI:29108"/>
        <label>1</label>
    </ligand>
</feature>
<keyword evidence="7" id="KW-0408">Iron</keyword>
<evidence type="ECO:0000256" key="11">
    <source>
        <dbReference type="PIRSR" id="PIRSR600823-4"/>
    </source>
</evidence>
<evidence type="ECO:0000256" key="3">
    <source>
        <dbReference type="ARBA" id="ARBA00022559"/>
    </source>
</evidence>
<evidence type="ECO:0000313" key="17">
    <source>
        <dbReference type="Proteomes" id="UP000006727"/>
    </source>
</evidence>
<proteinExistence type="inferred from homology"/>
<dbReference type="GO" id="GO:0140825">
    <property type="term" value="F:lactoperoxidase activity"/>
    <property type="evidence" value="ECO:0007669"/>
    <property type="project" value="UniProtKB-EC"/>
</dbReference>
<evidence type="ECO:0000259" key="15">
    <source>
        <dbReference type="PROSITE" id="PS50873"/>
    </source>
</evidence>
<feature type="domain" description="Plant heme peroxidase family profile" evidence="15">
    <location>
        <begin position="27"/>
        <end position="229"/>
    </location>
</feature>
<reference evidence="16 17" key="2">
    <citation type="journal article" date="2018" name="Plant J.">
        <title>The Physcomitrella patens chromosome-scale assembly reveals moss genome structure and evolution.</title>
        <authorList>
            <person name="Lang D."/>
            <person name="Ullrich K.K."/>
            <person name="Murat F."/>
            <person name="Fuchs J."/>
            <person name="Jenkins J."/>
            <person name="Haas F.B."/>
            <person name="Piednoel M."/>
            <person name="Gundlach H."/>
            <person name="Van Bel M."/>
            <person name="Meyberg R."/>
            <person name="Vives C."/>
            <person name="Morata J."/>
            <person name="Symeonidi A."/>
            <person name="Hiss M."/>
            <person name="Muchero W."/>
            <person name="Kamisugi Y."/>
            <person name="Saleh O."/>
            <person name="Blanc G."/>
            <person name="Decker E.L."/>
            <person name="van Gessel N."/>
            <person name="Grimwood J."/>
            <person name="Hayes R.D."/>
            <person name="Graham S.W."/>
            <person name="Gunter L.E."/>
            <person name="McDaniel S.F."/>
            <person name="Hoernstein S.N.W."/>
            <person name="Larsson A."/>
            <person name="Li F.W."/>
            <person name="Perroud P.F."/>
            <person name="Phillips J."/>
            <person name="Ranjan P."/>
            <person name="Rokshar D.S."/>
            <person name="Rothfels C.J."/>
            <person name="Schneider L."/>
            <person name="Shu S."/>
            <person name="Stevenson D.W."/>
            <person name="Thummler F."/>
            <person name="Tillich M."/>
            <person name="Villarreal Aguilar J.C."/>
            <person name="Widiez T."/>
            <person name="Wong G.K."/>
            <person name="Wymore A."/>
            <person name="Zhang Y."/>
            <person name="Zimmer A.D."/>
            <person name="Quatrano R.S."/>
            <person name="Mayer K.F.X."/>
            <person name="Goodstein D."/>
            <person name="Casacuberta J.M."/>
            <person name="Vandepoele K."/>
            <person name="Reski R."/>
            <person name="Cuming A.C."/>
            <person name="Tuskan G.A."/>
            <person name="Maumus F."/>
            <person name="Salse J."/>
            <person name="Schmutz J."/>
            <person name="Rensing S.A."/>
        </authorList>
    </citation>
    <scope>NUCLEOTIDE SEQUENCE [LARGE SCALE GENOMIC DNA]</scope>
    <source>
        <strain evidence="16 17">cv. Gransden 2004</strain>
    </source>
</reference>
<evidence type="ECO:0000256" key="8">
    <source>
        <dbReference type="PIRSR" id="PIRSR600823-1"/>
    </source>
</evidence>
<feature type="binding site" evidence="10">
    <location>
        <position position="86"/>
    </location>
    <ligand>
        <name>Ca(2+)</name>
        <dbReference type="ChEBI" id="CHEBI:29108"/>
        <label>1</label>
    </ligand>
</feature>
<comment type="similarity">
    <text evidence="13">Belongs to the peroxidase family.</text>
</comment>
<sequence>MAHKKMRSSLVALVLVVALVMSGVDATVRYGFYDHSCPNAKQIVFKEIQKAYEKNTVALGILRLIFHDCFVRGCDASILLAGNDTERAAVQNVGIHGFEAFDAAKAAEACPGVVSCADILAFASRDTVILTKGKGWEVPAGRMDGSVSNVSDPPLNLPPATFTSQELIDRYTCNLFDTQDFRNIVWGRGIMTSDQDLFRDPATRPFVEADLKKRNYPCVLISENFMTTT</sequence>
<keyword evidence="4" id="KW-0349">Heme</keyword>
<keyword evidence="12" id="KW-1015">Disulfide bond</keyword>
<dbReference type="AlphaFoldDB" id="A0A7I4CVE5"/>
<dbReference type="PROSITE" id="PS00436">
    <property type="entry name" value="PEROXIDASE_2"/>
    <property type="match status" value="1"/>
</dbReference>
<reference evidence="16" key="3">
    <citation type="submission" date="2020-12" db="UniProtKB">
        <authorList>
            <consortium name="EnsemblPlants"/>
        </authorList>
    </citation>
    <scope>IDENTIFICATION</scope>
</reference>
<dbReference type="PROSITE" id="PS50873">
    <property type="entry name" value="PEROXIDASE_4"/>
    <property type="match status" value="1"/>
</dbReference>
<evidence type="ECO:0000256" key="12">
    <source>
        <dbReference type="PIRSR" id="PIRSR600823-5"/>
    </source>
</evidence>